<comment type="catalytic activity">
    <reaction evidence="6 7">
        <text>cytidine(34) in tRNA(Ile2) + L-lysine + ATP = lysidine(34) in tRNA(Ile2) + AMP + diphosphate + H(+)</text>
        <dbReference type="Rhea" id="RHEA:43744"/>
        <dbReference type="Rhea" id="RHEA-COMP:10625"/>
        <dbReference type="Rhea" id="RHEA-COMP:10670"/>
        <dbReference type="ChEBI" id="CHEBI:15378"/>
        <dbReference type="ChEBI" id="CHEBI:30616"/>
        <dbReference type="ChEBI" id="CHEBI:32551"/>
        <dbReference type="ChEBI" id="CHEBI:33019"/>
        <dbReference type="ChEBI" id="CHEBI:82748"/>
        <dbReference type="ChEBI" id="CHEBI:83665"/>
        <dbReference type="ChEBI" id="CHEBI:456215"/>
        <dbReference type="EC" id="6.3.4.19"/>
    </reaction>
</comment>
<accession>A0A895XGS1</accession>
<proteinExistence type="inferred from homology"/>
<evidence type="ECO:0000256" key="4">
    <source>
        <dbReference type="ARBA" id="ARBA00022741"/>
    </source>
</evidence>
<keyword evidence="11" id="KW-1185">Reference proteome</keyword>
<dbReference type="InterPro" id="IPR012094">
    <property type="entry name" value="tRNA_Ile_lys_synt"/>
</dbReference>
<dbReference type="PANTHER" id="PTHR43033:SF1">
    <property type="entry name" value="TRNA(ILE)-LYSIDINE SYNTHASE-RELATED"/>
    <property type="match status" value="1"/>
</dbReference>
<dbReference type="GO" id="GO:0005524">
    <property type="term" value="F:ATP binding"/>
    <property type="evidence" value="ECO:0007669"/>
    <property type="project" value="UniProtKB-UniRule"/>
</dbReference>
<dbReference type="Pfam" id="PF01171">
    <property type="entry name" value="ATP_bind_3"/>
    <property type="match status" value="1"/>
</dbReference>
<keyword evidence="2 7" id="KW-0436">Ligase</keyword>
<dbReference type="InterPro" id="IPR012795">
    <property type="entry name" value="tRNA_Ile_lys_synt_N"/>
</dbReference>
<dbReference type="Gene3D" id="1.20.59.20">
    <property type="match status" value="1"/>
</dbReference>
<comment type="subcellular location">
    <subcellularLocation>
        <location evidence="7">Cytoplasm</location>
    </subcellularLocation>
</comment>
<feature type="domain" description="tRNA(Ile)-lysidine synthase substrate-binding" evidence="9">
    <location>
        <begin position="255"/>
        <end position="318"/>
    </location>
</feature>
<dbReference type="EMBL" id="CP070496">
    <property type="protein sequence ID" value="QSB05051.1"/>
    <property type="molecule type" value="Genomic_DNA"/>
</dbReference>
<evidence type="ECO:0000259" key="8">
    <source>
        <dbReference type="Pfam" id="PF01171"/>
    </source>
</evidence>
<protein>
    <recommendedName>
        <fullName evidence="7">tRNA(Ile)-lysidine synthase</fullName>
        <ecNumber evidence="7">6.3.4.19</ecNumber>
    </recommendedName>
    <alternativeName>
        <fullName evidence="7">tRNA(Ile)-2-lysyl-cytidine synthase</fullName>
    </alternativeName>
    <alternativeName>
        <fullName evidence="7">tRNA(Ile)-lysidine synthetase</fullName>
    </alternativeName>
</protein>
<keyword evidence="4 7" id="KW-0547">Nucleotide-binding</keyword>
<keyword evidence="1 7" id="KW-0963">Cytoplasm</keyword>
<keyword evidence="5 7" id="KW-0067">ATP-binding</keyword>
<dbReference type="Gene3D" id="3.40.50.620">
    <property type="entry name" value="HUPs"/>
    <property type="match status" value="1"/>
</dbReference>
<evidence type="ECO:0000256" key="7">
    <source>
        <dbReference type="HAMAP-Rule" id="MF_01161"/>
    </source>
</evidence>
<feature type="binding site" evidence="7">
    <location>
        <begin position="37"/>
        <end position="42"/>
    </location>
    <ligand>
        <name>ATP</name>
        <dbReference type="ChEBI" id="CHEBI:30616"/>
    </ligand>
</feature>
<feature type="domain" description="tRNA(Ile)-lysidine/2-thiocytidine synthase N-terminal" evidence="8">
    <location>
        <begin position="32"/>
        <end position="205"/>
    </location>
</feature>
<name>A0A895XGS1_9ACTN</name>
<reference evidence="10" key="1">
    <citation type="submission" date="2021-02" db="EMBL/GenBank/DDBJ databases">
        <title>Natronoglycomyces albus gen. nov., sp. nov, a haloalkaliphilic actinobacterium from a soda solonchak soil.</title>
        <authorList>
            <person name="Sorokin D.Y."/>
            <person name="Khijniak T.V."/>
            <person name="Zakharycheva A.P."/>
            <person name="Boueva O.V."/>
            <person name="Ariskina E.V."/>
            <person name="Hahnke R.L."/>
            <person name="Bunk B."/>
            <person name="Sproer C."/>
            <person name="Schumann P."/>
            <person name="Evtushenko L.I."/>
            <person name="Kublanov I.V."/>
        </authorList>
    </citation>
    <scope>NUCLEOTIDE SEQUENCE</scope>
    <source>
        <strain evidence="10">DSM 106290</strain>
    </source>
</reference>
<gene>
    <name evidence="7 10" type="primary">tilS</name>
    <name evidence="10" type="ORF">JQS30_15025</name>
</gene>
<dbReference type="GO" id="GO:0006400">
    <property type="term" value="P:tRNA modification"/>
    <property type="evidence" value="ECO:0007669"/>
    <property type="project" value="UniProtKB-UniRule"/>
</dbReference>
<dbReference type="InterPro" id="IPR011063">
    <property type="entry name" value="TilS/TtcA_N"/>
</dbReference>
<dbReference type="RefSeq" id="WP_213171052.1">
    <property type="nucleotide sequence ID" value="NZ_CP070496.1"/>
</dbReference>
<evidence type="ECO:0000259" key="9">
    <source>
        <dbReference type="Pfam" id="PF09179"/>
    </source>
</evidence>
<dbReference type="AlphaFoldDB" id="A0A895XGS1"/>
<dbReference type="Proteomes" id="UP000662939">
    <property type="component" value="Chromosome"/>
</dbReference>
<comment type="similarity">
    <text evidence="7">Belongs to the tRNA(Ile)-lysidine synthase family.</text>
</comment>
<keyword evidence="3 7" id="KW-0819">tRNA processing</keyword>
<comment type="domain">
    <text evidence="7">The N-terminal region contains the highly conserved SGGXDS motif, predicted to be a P-loop motif involved in ATP binding.</text>
</comment>
<evidence type="ECO:0000256" key="3">
    <source>
        <dbReference type="ARBA" id="ARBA00022694"/>
    </source>
</evidence>
<dbReference type="InterPro" id="IPR015262">
    <property type="entry name" value="tRNA_Ile_lys_synt_subst-bd"/>
</dbReference>
<sequence length="335" mass="35601">MNAKSGRLPASVARLRNAVRASLADCAAGDLVLVACSGGPDSLALADAAVFVTGKLQMRLGLVTVDHQLQEGSDVRAKRVAEWAHEQGMDPVEVETVDVGRAGGPEAAARDARYAALTDSGRRHHAKAILLGHTRDDQAETVLLALARGAGPRGLAGMPAISGVYRRPLLDIPRADTVDACARSGLEAWEDPHNSDPRFRRSRLRGVMDTLTQTLGEGLVDNLARSARLIASDNSYLDEQAAAMVEKAVIVPFGLSVTVMEELPEALRTRVIHVWLREVGVPGGALAHKHVAAVDALITDWKGQGDAAMPGRIFVQRKGRHLLAVYAAEGLPKVG</sequence>
<dbReference type="KEGG" id="nav:JQS30_15025"/>
<evidence type="ECO:0000313" key="10">
    <source>
        <dbReference type="EMBL" id="QSB05051.1"/>
    </source>
</evidence>
<dbReference type="HAMAP" id="MF_01161">
    <property type="entry name" value="tRNA_Ile_lys_synt"/>
    <property type="match status" value="1"/>
</dbReference>
<dbReference type="SUPFAM" id="SSF52402">
    <property type="entry name" value="Adenine nucleotide alpha hydrolases-like"/>
    <property type="match status" value="1"/>
</dbReference>
<dbReference type="InterPro" id="IPR014729">
    <property type="entry name" value="Rossmann-like_a/b/a_fold"/>
</dbReference>
<evidence type="ECO:0000256" key="5">
    <source>
        <dbReference type="ARBA" id="ARBA00022840"/>
    </source>
</evidence>
<dbReference type="SUPFAM" id="SSF82829">
    <property type="entry name" value="MesJ substrate recognition domain-like"/>
    <property type="match status" value="1"/>
</dbReference>
<organism evidence="10 11">
    <name type="scientific">Natronoglycomyces albus</name>
    <dbReference type="NCBI Taxonomy" id="2811108"/>
    <lineage>
        <taxon>Bacteria</taxon>
        <taxon>Bacillati</taxon>
        <taxon>Actinomycetota</taxon>
        <taxon>Actinomycetes</taxon>
        <taxon>Glycomycetales</taxon>
        <taxon>Glycomycetaceae</taxon>
        <taxon>Natronoglycomyces</taxon>
    </lineage>
</organism>
<evidence type="ECO:0000256" key="6">
    <source>
        <dbReference type="ARBA" id="ARBA00048539"/>
    </source>
</evidence>
<dbReference type="Pfam" id="PF09179">
    <property type="entry name" value="TilS"/>
    <property type="match status" value="1"/>
</dbReference>
<dbReference type="NCBIfam" id="TIGR02432">
    <property type="entry name" value="lysidine_TilS_N"/>
    <property type="match status" value="1"/>
</dbReference>
<evidence type="ECO:0000256" key="2">
    <source>
        <dbReference type="ARBA" id="ARBA00022598"/>
    </source>
</evidence>
<dbReference type="GO" id="GO:0032267">
    <property type="term" value="F:tRNA(Ile)-lysidine synthase activity"/>
    <property type="evidence" value="ECO:0007669"/>
    <property type="project" value="UniProtKB-EC"/>
</dbReference>
<dbReference type="GO" id="GO:0005737">
    <property type="term" value="C:cytoplasm"/>
    <property type="evidence" value="ECO:0007669"/>
    <property type="project" value="UniProtKB-SubCell"/>
</dbReference>
<evidence type="ECO:0000256" key="1">
    <source>
        <dbReference type="ARBA" id="ARBA00022490"/>
    </source>
</evidence>
<comment type="function">
    <text evidence="7">Ligates lysine onto the cytidine present at position 34 of the AUA codon-specific tRNA(Ile) that contains the anticodon CAU, in an ATP-dependent manner. Cytidine is converted to lysidine, thus changing the amino acid specificity of the tRNA from methionine to isoleucine.</text>
</comment>
<evidence type="ECO:0000313" key="11">
    <source>
        <dbReference type="Proteomes" id="UP000662939"/>
    </source>
</evidence>
<dbReference type="CDD" id="cd01992">
    <property type="entry name" value="TilS_N"/>
    <property type="match status" value="1"/>
</dbReference>
<dbReference type="EC" id="6.3.4.19" evidence="7"/>
<dbReference type="PANTHER" id="PTHR43033">
    <property type="entry name" value="TRNA(ILE)-LYSIDINE SYNTHASE-RELATED"/>
    <property type="match status" value="1"/>
</dbReference>